<evidence type="ECO:0000259" key="10">
    <source>
        <dbReference type="Pfam" id="PF15985"/>
    </source>
</evidence>
<accession>A0ABY7FMI4</accession>
<evidence type="ECO:0000313" key="12">
    <source>
        <dbReference type="EMBL" id="WAR23428.1"/>
    </source>
</evidence>
<comment type="subcellular location">
    <subcellularLocation>
        <location evidence="1">Cytoplasm</location>
    </subcellularLocation>
    <subcellularLocation>
        <location evidence="2">Nucleus</location>
        <location evidence="2">Nucleolus</location>
    </subcellularLocation>
</comment>
<dbReference type="InterPro" id="IPR041054">
    <property type="entry name" value="Rrp40_N_euk"/>
</dbReference>
<reference evidence="12" key="1">
    <citation type="submission" date="2022-11" db="EMBL/GenBank/DDBJ databases">
        <title>Centuries of genome instability and evolution in soft-shell clam transmissible cancer (bioRxiv).</title>
        <authorList>
            <person name="Hart S.F.M."/>
            <person name="Yonemitsu M.A."/>
            <person name="Giersch R.M."/>
            <person name="Beal B.F."/>
            <person name="Arriagada G."/>
            <person name="Davis B.W."/>
            <person name="Ostrander E.A."/>
            <person name="Goff S.P."/>
            <person name="Metzger M.J."/>
        </authorList>
    </citation>
    <scope>NUCLEOTIDE SEQUENCE</scope>
    <source>
        <strain evidence="12">MELC-2E11</strain>
        <tissue evidence="12">Siphon/mantle</tissue>
    </source>
</reference>
<organism evidence="12 13">
    <name type="scientific">Mya arenaria</name>
    <name type="common">Soft-shell clam</name>
    <dbReference type="NCBI Taxonomy" id="6604"/>
    <lineage>
        <taxon>Eukaryota</taxon>
        <taxon>Metazoa</taxon>
        <taxon>Spiralia</taxon>
        <taxon>Lophotrochozoa</taxon>
        <taxon>Mollusca</taxon>
        <taxon>Bivalvia</taxon>
        <taxon>Autobranchia</taxon>
        <taxon>Heteroconchia</taxon>
        <taxon>Euheterodonta</taxon>
        <taxon>Imparidentia</taxon>
        <taxon>Neoheterodontei</taxon>
        <taxon>Myida</taxon>
        <taxon>Myoidea</taxon>
        <taxon>Myidae</taxon>
        <taxon>Mya</taxon>
    </lineage>
</organism>
<evidence type="ECO:0000256" key="6">
    <source>
        <dbReference type="ARBA" id="ARBA00022835"/>
    </source>
</evidence>
<dbReference type="Gene3D" id="2.40.50.140">
    <property type="entry name" value="Nucleic acid-binding proteins"/>
    <property type="match status" value="1"/>
</dbReference>
<feature type="domain" description="K Homology" evidence="10">
    <location>
        <begin position="154"/>
        <end position="201"/>
    </location>
</feature>
<dbReference type="InterPro" id="IPR026699">
    <property type="entry name" value="Exosome_RNA_bind1/RRP40/RRP4"/>
</dbReference>
<keyword evidence="6" id="KW-0271">Exosome</keyword>
<evidence type="ECO:0000256" key="5">
    <source>
        <dbReference type="ARBA" id="ARBA00022552"/>
    </source>
</evidence>
<keyword evidence="13" id="KW-1185">Reference proteome</keyword>
<protein>
    <recommendedName>
        <fullName evidence="9">Ribosomal RNA-processing protein 40</fullName>
    </recommendedName>
</protein>
<dbReference type="SUPFAM" id="SSF110324">
    <property type="entry name" value="Ribosomal L27 protein-like"/>
    <property type="match status" value="1"/>
</dbReference>
<evidence type="ECO:0000256" key="1">
    <source>
        <dbReference type="ARBA" id="ARBA00004496"/>
    </source>
</evidence>
<keyword evidence="8" id="KW-0539">Nucleus</keyword>
<keyword evidence="5" id="KW-0698">rRNA processing</keyword>
<dbReference type="CDD" id="cd05790">
    <property type="entry name" value="S1_Rrp40"/>
    <property type="match status" value="1"/>
</dbReference>
<dbReference type="SUPFAM" id="SSF54791">
    <property type="entry name" value="Eukaryotic type KH-domain (KH-domain type I)"/>
    <property type="match status" value="1"/>
</dbReference>
<dbReference type="CDD" id="cd22526">
    <property type="entry name" value="KH-I_Rrp40"/>
    <property type="match status" value="1"/>
</dbReference>
<dbReference type="InterPro" id="IPR037319">
    <property type="entry name" value="Rrp40_S1"/>
</dbReference>
<dbReference type="InterPro" id="IPR004088">
    <property type="entry name" value="KH_dom_type_1"/>
</dbReference>
<dbReference type="Pfam" id="PF18311">
    <property type="entry name" value="Rrp40_N"/>
    <property type="match status" value="1"/>
</dbReference>
<evidence type="ECO:0000256" key="8">
    <source>
        <dbReference type="ARBA" id="ARBA00023242"/>
    </source>
</evidence>
<dbReference type="PANTHER" id="PTHR21321:SF1">
    <property type="entry name" value="EXOSOME COMPLEX COMPONENT RRP40"/>
    <property type="match status" value="1"/>
</dbReference>
<dbReference type="Gene3D" id="2.40.50.100">
    <property type="match status" value="1"/>
</dbReference>
<evidence type="ECO:0000256" key="2">
    <source>
        <dbReference type="ARBA" id="ARBA00004604"/>
    </source>
</evidence>
<evidence type="ECO:0000256" key="3">
    <source>
        <dbReference type="ARBA" id="ARBA00007841"/>
    </source>
</evidence>
<dbReference type="Gene3D" id="3.30.1370.10">
    <property type="entry name" value="K Homology domain, type 1"/>
    <property type="match status" value="1"/>
</dbReference>
<comment type="similarity">
    <text evidence="3">Belongs to the RRP40 family.</text>
</comment>
<evidence type="ECO:0000256" key="9">
    <source>
        <dbReference type="ARBA" id="ARBA00030615"/>
    </source>
</evidence>
<keyword evidence="7" id="KW-0694">RNA-binding</keyword>
<dbReference type="InterPro" id="IPR012340">
    <property type="entry name" value="NA-bd_OB-fold"/>
</dbReference>
<dbReference type="PANTHER" id="PTHR21321">
    <property type="entry name" value="PNAS-3 RELATED"/>
    <property type="match status" value="1"/>
</dbReference>
<evidence type="ECO:0000259" key="11">
    <source>
        <dbReference type="Pfam" id="PF18311"/>
    </source>
</evidence>
<evidence type="ECO:0000256" key="7">
    <source>
        <dbReference type="ARBA" id="ARBA00022884"/>
    </source>
</evidence>
<sequence length="237" mass="25978">MTDHVGKVFLPGDKLENLNVSEKTSKAILGPGLRQEAEEIVVSKPGVLRHKEPNIYWIDSHQKRYVPVRSDSVIGVVSAKAGDVFRVDIGGSEMASLSYLSFEGATKRNRPDVKVGDLVYAKLLVANKDMEPELVCIDSAGRSSGLGVIGRDGGFLHSCSLNLTRKILSSDCPLLKQLGKSTHYEITTGMNGRLWVRARTVLLTITIINAIEASEFMSNQQIMAMCKRLADAFTEKD</sequence>
<evidence type="ECO:0000313" key="13">
    <source>
        <dbReference type="Proteomes" id="UP001164746"/>
    </source>
</evidence>
<dbReference type="Pfam" id="PF21262">
    <property type="entry name" value="RRP40_S1"/>
    <property type="match status" value="1"/>
</dbReference>
<dbReference type="SUPFAM" id="SSF50249">
    <property type="entry name" value="Nucleic acid-binding proteins"/>
    <property type="match status" value="1"/>
</dbReference>
<keyword evidence="4" id="KW-0963">Cytoplasm</keyword>
<proteinExistence type="inferred from homology"/>
<dbReference type="InterPro" id="IPR036612">
    <property type="entry name" value="KH_dom_type_1_sf"/>
</dbReference>
<dbReference type="EMBL" id="CP111024">
    <property type="protein sequence ID" value="WAR23428.1"/>
    <property type="molecule type" value="Genomic_DNA"/>
</dbReference>
<gene>
    <name evidence="12" type="ORF">MAR_037097</name>
</gene>
<feature type="domain" description="Exosome complex exonuclease Rrp40 N-terminal" evidence="11">
    <location>
        <begin position="29"/>
        <end position="64"/>
    </location>
</feature>
<dbReference type="Proteomes" id="UP001164746">
    <property type="component" value="Chromosome 13"/>
</dbReference>
<dbReference type="InterPro" id="IPR049469">
    <property type="entry name" value="RRP40_KH-I"/>
</dbReference>
<name>A0ABY7FMI4_MYAAR</name>
<evidence type="ECO:0000256" key="4">
    <source>
        <dbReference type="ARBA" id="ARBA00022490"/>
    </source>
</evidence>
<dbReference type="Pfam" id="PF15985">
    <property type="entry name" value="KH_6"/>
    <property type="match status" value="1"/>
</dbReference>